<evidence type="ECO:0000313" key="1">
    <source>
        <dbReference type="EMBL" id="GBM82680.1"/>
    </source>
</evidence>
<dbReference type="EMBL" id="BGPR01003026">
    <property type="protein sequence ID" value="GBM82680.1"/>
    <property type="molecule type" value="Genomic_DNA"/>
</dbReference>
<sequence>MRVRDFDSASSRSYKDRVVNCLTIIPLCDMWEEVIHGLSGGKETPPIEYGIYTVEINDLNGSFIYCCEVFSKLKICGFVPKIEDPQILENLRVNNIELSDVTCNKNEIDLLIGADLIGKLLTGRCVQLKFGSAAIHIKLGWIVIGKETGLYSSDDYTVMDSVQTVLSLHVNNASLRELWNIEFLGIREPIENVSKRKAFVEQLREFHEKLTVLPNGRYEVELPWKLDARANLPDNKELALKRQENDKLRARNKWMACFCFVFCMLILCFINNCNKNSVSKSSKLILSGMESAEIVLIRLIQSQYFSNAKAVPSVDVFKDENGILRGETRITERKDVQTFLNLILLPNNCALTKRLIEPVHRKHRHAGTQIMLSILREKFWILEFNPPTASWWGGFWERLVRVIKELLRRSLGKIDLIL</sequence>
<dbReference type="Proteomes" id="UP000499080">
    <property type="component" value="Unassembled WGS sequence"/>
</dbReference>
<name>A0A4Y2IYL4_ARAVE</name>
<reference evidence="1 2" key="1">
    <citation type="journal article" date="2019" name="Sci. Rep.">
        <title>Orb-weaving spider Araneus ventricosus genome elucidates the spidroin gene catalogue.</title>
        <authorList>
            <person name="Kono N."/>
            <person name="Nakamura H."/>
            <person name="Ohtoshi R."/>
            <person name="Moran D.A.P."/>
            <person name="Shinohara A."/>
            <person name="Yoshida Y."/>
            <person name="Fujiwara M."/>
            <person name="Mori M."/>
            <person name="Tomita M."/>
            <person name="Arakawa K."/>
        </authorList>
    </citation>
    <scope>NUCLEOTIDE SEQUENCE [LARGE SCALE GENOMIC DNA]</scope>
</reference>
<comment type="caution">
    <text evidence="1">The sequence shown here is derived from an EMBL/GenBank/DDBJ whole genome shotgun (WGS) entry which is preliminary data.</text>
</comment>
<evidence type="ECO:0000313" key="2">
    <source>
        <dbReference type="Proteomes" id="UP000499080"/>
    </source>
</evidence>
<accession>A0A4Y2IYL4</accession>
<dbReference type="PANTHER" id="PTHR47331">
    <property type="entry name" value="PHD-TYPE DOMAIN-CONTAINING PROTEIN"/>
    <property type="match status" value="1"/>
</dbReference>
<dbReference type="AlphaFoldDB" id="A0A4Y2IYL4"/>
<evidence type="ECO:0008006" key="3">
    <source>
        <dbReference type="Google" id="ProtNLM"/>
    </source>
</evidence>
<proteinExistence type="predicted"/>
<keyword evidence="2" id="KW-1185">Reference proteome</keyword>
<protein>
    <recommendedName>
        <fullName evidence="3">Peptidase aspartic putative domain-containing protein</fullName>
    </recommendedName>
</protein>
<organism evidence="1 2">
    <name type="scientific">Araneus ventricosus</name>
    <name type="common">Orbweaver spider</name>
    <name type="synonym">Epeira ventricosa</name>
    <dbReference type="NCBI Taxonomy" id="182803"/>
    <lineage>
        <taxon>Eukaryota</taxon>
        <taxon>Metazoa</taxon>
        <taxon>Ecdysozoa</taxon>
        <taxon>Arthropoda</taxon>
        <taxon>Chelicerata</taxon>
        <taxon>Arachnida</taxon>
        <taxon>Araneae</taxon>
        <taxon>Araneomorphae</taxon>
        <taxon>Entelegynae</taxon>
        <taxon>Araneoidea</taxon>
        <taxon>Araneidae</taxon>
        <taxon>Araneus</taxon>
    </lineage>
</organism>
<gene>
    <name evidence="1" type="ORF">AVEN_55677_1</name>
</gene>
<dbReference type="OrthoDB" id="416987at2759"/>
<dbReference type="PANTHER" id="PTHR47331:SF5">
    <property type="entry name" value="RIBONUCLEASE H"/>
    <property type="match status" value="1"/>
</dbReference>